<feature type="compositionally biased region" description="Low complexity" evidence="1">
    <location>
        <begin position="36"/>
        <end position="54"/>
    </location>
</feature>
<evidence type="ECO:0000313" key="3">
    <source>
        <dbReference type="Proteomes" id="UP000319342"/>
    </source>
</evidence>
<evidence type="ECO:0000313" key="2">
    <source>
        <dbReference type="EMBL" id="QDU84463.1"/>
    </source>
</evidence>
<accession>A0A518CZ07</accession>
<keyword evidence="3" id="KW-1185">Reference proteome</keyword>
<evidence type="ECO:0008006" key="4">
    <source>
        <dbReference type="Google" id="ProtNLM"/>
    </source>
</evidence>
<dbReference type="Gene3D" id="3.40.50.150">
    <property type="entry name" value="Vaccinia Virus protein VP39"/>
    <property type="match status" value="1"/>
</dbReference>
<dbReference type="AlphaFoldDB" id="A0A518CZ07"/>
<dbReference type="PANTHER" id="PTHR37211">
    <property type="entry name" value="EXPRESSED PROTEIN"/>
    <property type="match status" value="1"/>
</dbReference>
<name>A0A518CZ07_9BACT</name>
<protein>
    <recommendedName>
        <fullName evidence="4">Methyltransferase domain protein</fullName>
    </recommendedName>
</protein>
<reference evidence="2 3" key="1">
    <citation type="submission" date="2019-02" db="EMBL/GenBank/DDBJ databases">
        <title>Deep-cultivation of Planctomycetes and their phenomic and genomic characterization uncovers novel biology.</title>
        <authorList>
            <person name="Wiegand S."/>
            <person name="Jogler M."/>
            <person name="Boedeker C."/>
            <person name="Pinto D."/>
            <person name="Vollmers J."/>
            <person name="Rivas-Marin E."/>
            <person name="Kohn T."/>
            <person name="Peeters S.H."/>
            <person name="Heuer A."/>
            <person name="Rast P."/>
            <person name="Oberbeckmann S."/>
            <person name="Bunk B."/>
            <person name="Jeske O."/>
            <person name="Meyerdierks A."/>
            <person name="Storesund J.E."/>
            <person name="Kallscheuer N."/>
            <person name="Luecker S."/>
            <person name="Lage O.M."/>
            <person name="Pohl T."/>
            <person name="Merkel B.J."/>
            <person name="Hornburger P."/>
            <person name="Mueller R.-W."/>
            <person name="Bruemmer F."/>
            <person name="Labrenz M."/>
            <person name="Spormann A.M."/>
            <person name="Op den Camp H."/>
            <person name="Overmann J."/>
            <person name="Amann R."/>
            <person name="Jetten M.S.M."/>
            <person name="Mascher T."/>
            <person name="Medema M.H."/>
            <person name="Devos D.P."/>
            <person name="Kaster A.-K."/>
            <person name="Ovreas L."/>
            <person name="Rohde M."/>
            <person name="Galperin M.Y."/>
            <person name="Jogler C."/>
        </authorList>
    </citation>
    <scope>NUCLEOTIDE SEQUENCE [LARGE SCALE GENOMIC DNA]</scope>
    <source>
        <strain evidence="2 3">Pla163</strain>
    </source>
</reference>
<organism evidence="2 3">
    <name type="scientific">Rohdeia mirabilis</name>
    <dbReference type="NCBI Taxonomy" id="2528008"/>
    <lineage>
        <taxon>Bacteria</taxon>
        <taxon>Pseudomonadati</taxon>
        <taxon>Planctomycetota</taxon>
        <taxon>Planctomycetia</taxon>
        <taxon>Planctomycetia incertae sedis</taxon>
        <taxon>Rohdeia</taxon>
    </lineage>
</organism>
<evidence type="ECO:0000256" key="1">
    <source>
        <dbReference type="SAM" id="MobiDB-lite"/>
    </source>
</evidence>
<dbReference type="SUPFAM" id="SSF53335">
    <property type="entry name" value="S-adenosyl-L-methionine-dependent methyltransferases"/>
    <property type="match status" value="1"/>
</dbReference>
<dbReference type="Proteomes" id="UP000319342">
    <property type="component" value="Chromosome"/>
</dbReference>
<dbReference type="RefSeq" id="WP_145186052.1">
    <property type="nucleotide sequence ID" value="NZ_CP036290.1"/>
</dbReference>
<dbReference type="PANTHER" id="PTHR37211:SF1">
    <property type="entry name" value="EXPRESSED PROTEIN"/>
    <property type="match status" value="1"/>
</dbReference>
<dbReference type="CDD" id="cd02440">
    <property type="entry name" value="AdoMet_MTases"/>
    <property type="match status" value="1"/>
</dbReference>
<proteinExistence type="predicted"/>
<feature type="region of interest" description="Disordered" evidence="1">
    <location>
        <begin position="1"/>
        <end position="104"/>
    </location>
</feature>
<dbReference type="InterPro" id="IPR029063">
    <property type="entry name" value="SAM-dependent_MTases_sf"/>
</dbReference>
<dbReference type="OrthoDB" id="9786084at2"/>
<sequence>MAKKTSSRADSTASFGAGTALADAGEAPAAKKRSSTTKASTTKASTTKAGAAKKGATKKKAGRSAASSAEKGTSRKNAAKKRAAKKGAGKKKSGRGAKTKYTAKTADRHELYQLSVQSPDADVDFLVKTYRKLRGQKPTHLREDFCGTGYLMAEWLRRNDANTAEGYDIDPDPVEWGKARNFEGIEDPFERAHFHLEDVREPSRVAPQVRTAPNFSWMIFTDRPTLLSYFKAVHADLAADGLFIFDIYGGFEAFEEMEETRRIPAGFTYVWDQVSYHPATGDYHCRIHFRFKDGTKLKSAFDYRWRLWNLPEVVDIAREAGFSAVDSYWEGTDEDGESGNGEFKKHAKGENCPAWVTYVVAQK</sequence>
<feature type="compositionally biased region" description="Basic residues" evidence="1">
    <location>
        <begin position="77"/>
        <end position="98"/>
    </location>
</feature>
<gene>
    <name evidence="2" type="ORF">Pla163_15730</name>
</gene>
<dbReference type="EMBL" id="CP036290">
    <property type="protein sequence ID" value="QDU84463.1"/>
    <property type="molecule type" value="Genomic_DNA"/>
</dbReference>
<dbReference type="Gene3D" id="2.20.25.110">
    <property type="entry name" value="S-adenosyl-L-methionine-dependent methyltransferases"/>
    <property type="match status" value="1"/>
</dbReference>